<dbReference type="NCBIfam" id="TIGR01900">
    <property type="entry name" value="dapE-gram_pos"/>
    <property type="match status" value="1"/>
</dbReference>
<dbReference type="PANTHER" id="PTHR43808">
    <property type="entry name" value="ACETYLORNITHINE DEACETYLASE"/>
    <property type="match status" value="1"/>
</dbReference>
<dbReference type="InterPro" id="IPR011650">
    <property type="entry name" value="Peptidase_M20_dimer"/>
</dbReference>
<dbReference type="Gene3D" id="3.40.630.10">
    <property type="entry name" value="Zn peptidases"/>
    <property type="match status" value="1"/>
</dbReference>
<dbReference type="EMBL" id="CP066007">
    <property type="protein sequence ID" value="QQB46034.1"/>
    <property type="molecule type" value="Genomic_DNA"/>
</dbReference>
<dbReference type="InterPro" id="IPR010174">
    <property type="entry name" value="Succinyl-DAP_deSuclase_DapE"/>
</dbReference>
<dbReference type="AlphaFoldDB" id="A0A7T4JUP0"/>
<dbReference type="GO" id="GO:0008777">
    <property type="term" value="F:acetylornithine deacetylase activity"/>
    <property type="evidence" value="ECO:0007669"/>
    <property type="project" value="TreeGrafter"/>
</dbReference>
<keyword evidence="1" id="KW-0479">Metal-binding</keyword>
<dbReference type="Proteomes" id="UP000596145">
    <property type="component" value="Chromosome"/>
</dbReference>
<evidence type="ECO:0000313" key="5">
    <source>
        <dbReference type="EMBL" id="QQB46034.1"/>
    </source>
</evidence>
<dbReference type="Pfam" id="PF01546">
    <property type="entry name" value="Peptidase_M20"/>
    <property type="match status" value="1"/>
</dbReference>
<feature type="domain" description="Peptidase M20 dimerisation" evidence="4">
    <location>
        <begin position="168"/>
        <end position="262"/>
    </location>
</feature>
<sequence>MNTALDLTDPVLLTQQLVDIPSESRSEKAIADAVEEALRGLGLETVRIANTVGARTKRGLGRRVILAGHLDTVPAAGNIPAIVEDGVIHGLGSVDMKSGDAVFLHALALLADSDELTADITAIFYECEEIAAQYSGLQKFIDAYPGWMDADFAILGEPTGGYVEAGCQGTIRMKLTARGTRAHSARAWLGENALHKLGPILTRIAADEPREVDIDGCTYREGFNATVAEAGVAKNTIPDEAVMFVNFRYAPDRTVEEAKAHMCTVIGGGDPDHAEDLVDIEYDDVSPAAAPGLSHPVAADFVRLAGKVRAKYGWTDVARLATLGIPSVNCGPGDPSLCHKPEEQCPVSQITEVSELITAFLTSQDSAQ</sequence>
<dbReference type="InterPro" id="IPR050072">
    <property type="entry name" value="Peptidase_M20A"/>
</dbReference>
<dbReference type="PANTHER" id="PTHR43808:SF31">
    <property type="entry name" value="N-ACETYL-L-CITRULLINE DEACETYLASE"/>
    <property type="match status" value="1"/>
</dbReference>
<accession>A0A7T4JUP0</accession>
<dbReference type="GO" id="GO:0009014">
    <property type="term" value="F:succinyl-diaminopimelate desuccinylase activity"/>
    <property type="evidence" value="ECO:0007669"/>
    <property type="project" value="UniProtKB-UniRule"/>
</dbReference>
<evidence type="ECO:0000259" key="4">
    <source>
        <dbReference type="Pfam" id="PF07687"/>
    </source>
</evidence>
<evidence type="ECO:0000256" key="3">
    <source>
        <dbReference type="NCBIfam" id="TIGR01900"/>
    </source>
</evidence>
<evidence type="ECO:0000256" key="2">
    <source>
        <dbReference type="ARBA" id="ARBA00022801"/>
    </source>
</evidence>
<dbReference type="OrthoDB" id="7055905at2"/>
<dbReference type="GO" id="GO:0006526">
    <property type="term" value="P:L-arginine biosynthetic process"/>
    <property type="evidence" value="ECO:0007669"/>
    <property type="project" value="TreeGrafter"/>
</dbReference>
<dbReference type="GO" id="GO:0009089">
    <property type="term" value="P:lysine biosynthetic process via diaminopimelate"/>
    <property type="evidence" value="ECO:0007669"/>
    <property type="project" value="UniProtKB-UniRule"/>
</dbReference>
<evidence type="ECO:0000256" key="1">
    <source>
        <dbReference type="ARBA" id="ARBA00022723"/>
    </source>
</evidence>
<reference evidence="5 6" key="1">
    <citation type="submission" date="2020-12" db="EMBL/GenBank/DDBJ databases">
        <title>FDA dAtabase for Regulatory Grade micrObial Sequences (FDA-ARGOS): Supporting development and validation of Infectious Disease Dx tests.</title>
        <authorList>
            <person name="Sproer C."/>
            <person name="Gronow S."/>
            <person name="Severitt S."/>
            <person name="Schroder I."/>
            <person name="Tallon L."/>
            <person name="Sadzewicz L."/>
            <person name="Zhao X."/>
            <person name="Boylan J."/>
            <person name="Ott S."/>
            <person name="Bowen H."/>
            <person name="Vavikolanu K."/>
            <person name="Mehta A."/>
            <person name="Aluvathingal J."/>
            <person name="Nadendla S."/>
            <person name="Lowell S."/>
            <person name="Myers T."/>
            <person name="Yan Y."/>
            <person name="Sichtig H."/>
        </authorList>
    </citation>
    <scope>NUCLEOTIDE SEQUENCE [LARGE SCALE GENOMIC DNA]</scope>
    <source>
        <strain evidence="5 6">FDAARGOS_1053</strain>
    </source>
</reference>
<dbReference type="InterPro" id="IPR002933">
    <property type="entry name" value="Peptidase_M20"/>
</dbReference>
<gene>
    <name evidence="5" type="ORF">I6I10_11335</name>
</gene>
<dbReference type="SUPFAM" id="SSF53187">
    <property type="entry name" value="Zn-dependent exopeptidases"/>
    <property type="match status" value="1"/>
</dbReference>
<dbReference type="InterPro" id="IPR036264">
    <property type="entry name" value="Bact_exopeptidase_dim_dom"/>
</dbReference>
<dbReference type="RefSeq" id="WP_005391938.1">
    <property type="nucleotide sequence ID" value="NZ_CP066007.1"/>
</dbReference>
<organism evidence="5 6">
    <name type="scientific">Corynebacterium glucuronolyticum</name>
    <dbReference type="NCBI Taxonomy" id="39791"/>
    <lineage>
        <taxon>Bacteria</taxon>
        <taxon>Bacillati</taxon>
        <taxon>Actinomycetota</taxon>
        <taxon>Actinomycetes</taxon>
        <taxon>Mycobacteriales</taxon>
        <taxon>Corynebacteriaceae</taxon>
        <taxon>Corynebacterium</taxon>
    </lineage>
</organism>
<dbReference type="Gene3D" id="3.30.70.360">
    <property type="match status" value="1"/>
</dbReference>
<evidence type="ECO:0000313" key="6">
    <source>
        <dbReference type="Proteomes" id="UP000596145"/>
    </source>
</evidence>
<dbReference type="Pfam" id="PF07687">
    <property type="entry name" value="M20_dimer"/>
    <property type="match status" value="1"/>
</dbReference>
<keyword evidence="2 5" id="KW-0378">Hydrolase</keyword>
<dbReference type="SUPFAM" id="SSF55031">
    <property type="entry name" value="Bacterial exopeptidase dimerisation domain"/>
    <property type="match status" value="1"/>
</dbReference>
<protein>
    <recommendedName>
        <fullName evidence="3">Succinyl-diaminopimelate desuccinylase</fullName>
        <ecNumber evidence="3">3.5.1.18</ecNumber>
    </recommendedName>
</protein>
<dbReference type="GeneID" id="92759713"/>
<dbReference type="GO" id="GO:0046872">
    <property type="term" value="F:metal ion binding"/>
    <property type="evidence" value="ECO:0007669"/>
    <property type="project" value="UniProtKB-KW"/>
</dbReference>
<name>A0A7T4JUP0_9CORY</name>
<proteinExistence type="predicted"/>
<dbReference type="EC" id="3.5.1.18" evidence="3"/>